<protein>
    <submittedName>
        <fullName evidence="6">Aspartate beta-hydroxylase domain-containing protein 1</fullName>
    </submittedName>
</protein>
<keyword evidence="5" id="KW-1185">Reference proteome</keyword>
<accession>A0A6P8QNF1</accession>
<dbReference type="GO" id="GO:0016020">
    <property type="term" value="C:membrane"/>
    <property type="evidence" value="ECO:0007669"/>
    <property type="project" value="TreeGrafter"/>
</dbReference>
<name>A0A6P8QNF1_GEOSA</name>
<proteinExistence type="inferred from homology"/>
<dbReference type="Pfam" id="PF05118">
    <property type="entry name" value="Asp_Arg_Hydrox"/>
    <property type="match status" value="1"/>
</dbReference>
<dbReference type="Gene3D" id="2.60.120.330">
    <property type="entry name" value="B-lactam Antibiotic, Isopenicillin N Synthase, Chain"/>
    <property type="match status" value="1"/>
</dbReference>
<dbReference type="AlphaFoldDB" id="A0A6P8QNF1"/>
<dbReference type="Proteomes" id="UP000515159">
    <property type="component" value="Chromosome 5"/>
</dbReference>
<evidence type="ECO:0000256" key="2">
    <source>
        <dbReference type="ARBA" id="ARBA00022964"/>
    </source>
</evidence>
<reference evidence="6" key="1">
    <citation type="submission" date="2025-08" db="UniProtKB">
        <authorList>
            <consortium name="RefSeq"/>
        </authorList>
    </citation>
    <scope>IDENTIFICATION</scope>
</reference>
<dbReference type="OrthoDB" id="438431at2759"/>
<dbReference type="RefSeq" id="XP_033799957.1">
    <property type="nucleotide sequence ID" value="XM_033944066.1"/>
</dbReference>
<gene>
    <name evidence="6" type="primary">ASPHD1</name>
</gene>
<sequence>MLQQDSEEWATKRLLDLFLALSTLPALVFLWHCYRMGWEETPQATLVPLSFHEELLFGTDLGSGTDRRLYHYLQDYAGRYSWSGMSRVHRGIRRQSLNFRESRGVQNPDVFFLPDLPSTPYLSHDTQRHDVETLEHGFPAILKDFGGIQRDFTNDTNSAMAAEWTPKPGGGQYTFYLYRKGRRITGNCCSCPRTYRLLRSLRTFIGGNVFGNAGFSLLFPGATVPGKCGPTNTRVRCQLGIKIPPGCELVVGGEPQCWAEGHCLLVDDSFLHTMSHNGLAEDGPHVVFMVDLWHPNVAAVERQALDFIFASRR</sequence>
<dbReference type="InterPro" id="IPR051821">
    <property type="entry name" value="Asp/Asn_beta-hydroxylase"/>
</dbReference>
<dbReference type="InterPro" id="IPR027443">
    <property type="entry name" value="IPNS-like_sf"/>
</dbReference>
<dbReference type="InParanoid" id="A0A6P8QNF1"/>
<dbReference type="PANTHER" id="PTHR46332">
    <property type="entry name" value="ASPARTATE BETA-HYDROXYLASE DOMAIN-CONTAINING PROTEIN 2"/>
    <property type="match status" value="1"/>
</dbReference>
<evidence type="ECO:0000313" key="5">
    <source>
        <dbReference type="Proteomes" id="UP000515159"/>
    </source>
</evidence>
<keyword evidence="3" id="KW-0560">Oxidoreductase</keyword>
<comment type="similarity">
    <text evidence="1">Belongs to the aspartyl/asparaginyl beta-hydroxylase family.</text>
</comment>
<dbReference type="KEGG" id="gsh:117360367"/>
<evidence type="ECO:0000256" key="3">
    <source>
        <dbReference type="ARBA" id="ARBA00023002"/>
    </source>
</evidence>
<dbReference type="PANTHER" id="PTHR46332:SF1">
    <property type="entry name" value="ASPARTATE BETA-HYDROXYLASE DOMAIN-CONTAINING PROTEIN 1"/>
    <property type="match status" value="1"/>
</dbReference>
<feature type="domain" description="Aspartyl/asparaginy/proline hydroxylase" evidence="4">
    <location>
        <begin position="173"/>
        <end position="295"/>
    </location>
</feature>
<evidence type="ECO:0000313" key="6">
    <source>
        <dbReference type="RefSeq" id="XP_033799957.1"/>
    </source>
</evidence>
<dbReference type="CTD" id="253982"/>
<evidence type="ECO:0000259" key="4">
    <source>
        <dbReference type="Pfam" id="PF05118"/>
    </source>
</evidence>
<evidence type="ECO:0000256" key="1">
    <source>
        <dbReference type="ARBA" id="ARBA00007730"/>
    </source>
</evidence>
<keyword evidence="2" id="KW-0223">Dioxygenase</keyword>
<dbReference type="GO" id="GO:0051213">
    <property type="term" value="F:dioxygenase activity"/>
    <property type="evidence" value="ECO:0007669"/>
    <property type="project" value="UniProtKB-KW"/>
</dbReference>
<organism evidence="5 6">
    <name type="scientific">Geotrypetes seraphini</name>
    <name type="common">Gaboon caecilian</name>
    <name type="synonym">Caecilia seraphini</name>
    <dbReference type="NCBI Taxonomy" id="260995"/>
    <lineage>
        <taxon>Eukaryota</taxon>
        <taxon>Metazoa</taxon>
        <taxon>Chordata</taxon>
        <taxon>Craniata</taxon>
        <taxon>Vertebrata</taxon>
        <taxon>Euteleostomi</taxon>
        <taxon>Amphibia</taxon>
        <taxon>Gymnophiona</taxon>
        <taxon>Geotrypetes</taxon>
    </lineage>
</organism>
<dbReference type="GeneID" id="117360367"/>
<dbReference type="InterPro" id="IPR007803">
    <property type="entry name" value="Asp/Arg/Pro-Hydrxlase"/>
</dbReference>